<feature type="region of interest" description="Disordered" evidence="1">
    <location>
        <begin position="188"/>
        <end position="226"/>
    </location>
</feature>
<name>A0AAE7XJV9_9CAUD</name>
<keyword evidence="3" id="KW-1185">Reference proteome</keyword>
<proteinExistence type="predicted"/>
<feature type="compositionally biased region" description="Basic residues" evidence="1">
    <location>
        <begin position="197"/>
        <end position="209"/>
    </location>
</feature>
<reference evidence="2 3" key="1">
    <citation type="submission" date="2021-06" db="EMBL/GenBank/DDBJ databases">
        <title>Complete genome sequence of Erwinia phage pEa_SNUABM_32.</title>
        <authorList>
            <person name="Kim S.G."/>
            <person name="Park S.C."/>
        </authorList>
    </citation>
    <scope>NUCLEOTIDE SEQUENCE [LARGE SCALE GENOMIC DNA]</scope>
</reference>
<evidence type="ECO:0000313" key="2">
    <source>
        <dbReference type="EMBL" id="QZE56943.1"/>
    </source>
</evidence>
<dbReference type="Proteomes" id="UP000827788">
    <property type="component" value="Segment"/>
</dbReference>
<sequence length="226" mass="25497">MQSVAGQPVELTAKDVEAYWRGRAYIEAARLAHESHEDPTAHTLSHAEIAPFLDQGNAIIEPLREQHEQQQADAQFEHSLPDAVFEEGNTLEPRFVILLALMLDSEKQVGGKTLRAMADISAYARDRKIVLVLNGHDTELARHLARESGYEVKESGLIEAAQAISAKMLRREQLTGFFELDTPRVRKEPDPNLKAVRQSHNRVGRHSGHQRFNAKPQRQNFKGRGR</sequence>
<evidence type="ECO:0000256" key="1">
    <source>
        <dbReference type="SAM" id="MobiDB-lite"/>
    </source>
</evidence>
<accession>A0AAE7XJV9</accession>
<dbReference type="EMBL" id="MZ443774">
    <property type="protein sequence ID" value="QZE56943.1"/>
    <property type="molecule type" value="Genomic_DNA"/>
</dbReference>
<organism evidence="2 3">
    <name type="scientific">Erwinia phage pEa_SNUABM_32</name>
    <dbReference type="NCBI Taxonomy" id="2869555"/>
    <lineage>
        <taxon>Viruses</taxon>
        <taxon>Duplodnaviria</taxon>
        <taxon>Heunggongvirae</taxon>
        <taxon>Uroviricota</taxon>
        <taxon>Caudoviricetes</taxon>
        <taxon>Alexandravirus</taxon>
        <taxon>Alexandravirus SNUABM32</taxon>
    </lineage>
</organism>
<protein>
    <submittedName>
        <fullName evidence="2">Uncharacterized protein</fullName>
    </submittedName>
</protein>
<gene>
    <name evidence="2" type="ORF">pEaSNUABM32_00070</name>
</gene>
<evidence type="ECO:0000313" key="3">
    <source>
        <dbReference type="Proteomes" id="UP000827788"/>
    </source>
</evidence>